<reference evidence="4" key="1">
    <citation type="submission" date="2016-07" db="EMBL/GenBank/DDBJ databases">
        <authorList>
            <person name="Florea S."/>
            <person name="Webb J.S."/>
            <person name="Jaromczyk J."/>
            <person name="Schardl C.L."/>
        </authorList>
    </citation>
    <scope>NUCLEOTIDE SEQUENCE [LARGE SCALE GENOMIC DNA]</scope>
    <source>
        <strain evidence="4">1YdBTEX2</strain>
    </source>
</reference>
<dbReference type="Pfam" id="PF20590">
    <property type="entry name" value="DUF6791"/>
    <property type="match status" value="1"/>
</dbReference>
<gene>
    <name evidence="3" type="ORF">PVE_R2G0003</name>
</gene>
<evidence type="ECO:0000259" key="1">
    <source>
        <dbReference type="Pfam" id="PF14452"/>
    </source>
</evidence>
<dbReference type="Proteomes" id="UP000245431">
    <property type="component" value="Chromosome PVE_r2"/>
</dbReference>
<feature type="domain" description="Multi-ubiquitin" evidence="1">
    <location>
        <begin position="33"/>
        <end position="96"/>
    </location>
</feature>
<feature type="domain" description="Multi-ubiquitin" evidence="1">
    <location>
        <begin position="101"/>
        <end position="166"/>
    </location>
</feature>
<name>A0A1D3K6R0_PSEVE</name>
<dbReference type="GO" id="GO:0008641">
    <property type="term" value="F:ubiquitin-like modifier activating enzyme activity"/>
    <property type="evidence" value="ECO:0007669"/>
    <property type="project" value="InterPro"/>
</dbReference>
<evidence type="ECO:0000259" key="2">
    <source>
        <dbReference type="Pfam" id="PF20590"/>
    </source>
</evidence>
<evidence type="ECO:0000313" key="3">
    <source>
        <dbReference type="EMBL" id="SBW84033.1"/>
    </source>
</evidence>
<dbReference type="NCBIfam" id="NF004804">
    <property type="entry name" value="PRK06153.1-3"/>
    <property type="match status" value="1"/>
</dbReference>
<protein>
    <submittedName>
        <fullName evidence="3">Uncharacterized protein</fullName>
    </submittedName>
</protein>
<sequence length="633" mass="69216">MKNTFDDVGDAIREDRPLREALAYRIRFGLEGLNFRNIDVPDPVPTGRQILDSAGLDRRGDYLLYALLVSGDFEDIRLDETVDLRGKGAERFIAFKSDRDFKFALNDRQMAWGHPELNGSVLYDLAEVLPEEAIFLEVRGGEDRLIEPHDKINLDAPGIERFITAPRPQKGYVIVVNAVEEGVPDKHVTFEQVVKLSHPNAPAEANVKFSMTYRNAASHPHAGELAEGGTVEVKKQGRFSMSRELFSLNADLAQLRTEGYFVRIQGNLLVMREVPYVDSQCRVRTGTLVSSLDLAGDRTRKPETHVIHWDGDFPCSATGAPLLCISHQSSNTDLGYGLTAKHSFSSKPNPDGYSDYYTKMATYATILAGPAAVLQPGISPRVIRGVDEDDGASVFNYLDTASSRVGLGALTSKLEGEVVGILGVGGTGGYILDLVAKTPVKEIRLFDDDEFLSHNAFRAPGAPSLEELRDAPKKVDYLKSIYERMHRGIKAHPVKVNAETLGLLDGLTFAFISMDAGEEKSVVIAKLEALGVPFIDVGMGLELSNGSLGGILRVTTSTPAKREHVHAGRISFAGGGAQDVYASNIQVADLNALNACLAVVKWKKLRGFYRDLENEHHSTYTTDGSLLLNGDQS</sequence>
<dbReference type="NCBIfam" id="NF004802">
    <property type="entry name" value="PRK06153.1-1"/>
    <property type="match status" value="1"/>
</dbReference>
<feature type="domain" description="DUF6791" evidence="2">
    <location>
        <begin position="250"/>
        <end position="400"/>
    </location>
</feature>
<dbReference type="InterPro" id="IPR046741">
    <property type="entry name" value="DUF6791"/>
</dbReference>
<proteinExistence type="predicted"/>
<feature type="domain" description="Multi-ubiquitin" evidence="1">
    <location>
        <begin position="172"/>
        <end position="237"/>
    </location>
</feature>
<dbReference type="EMBL" id="LT599584">
    <property type="protein sequence ID" value="SBW84033.1"/>
    <property type="molecule type" value="Genomic_DNA"/>
</dbReference>
<organism evidence="3 4">
    <name type="scientific">Pseudomonas veronii 1YdBTEX2</name>
    <dbReference type="NCBI Taxonomy" id="1295141"/>
    <lineage>
        <taxon>Bacteria</taxon>
        <taxon>Pseudomonadati</taxon>
        <taxon>Pseudomonadota</taxon>
        <taxon>Gammaproteobacteria</taxon>
        <taxon>Pseudomonadales</taxon>
        <taxon>Pseudomonadaceae</taxon>
        <taxon>Pseudomonas</taxon>
    </lineage>
</organism>
<dbReference type="SUPFAM" id="SSF69572">
    <property type="entry name" value="Activating enzymes of the ubiquitin-like proteins"/>
    <property type="match status" value="1"/>
</dbReference>
<evidence type="ECO:0000313" key="4">
    <source>
        <dbReference type="Proteomes" id="UP000245431"/>
    </source>
</evidence>
<dbReference type="CDD" id="cd01483">
    <property type="entry name" value="E1_enzyme_family"/>
    <property type="match status" value="1"/>
</dbReference>
<accession>A0A1D3K6R0</accession>
<dbReference type="AlphaFoldDB" id="A0A1D3K6R0"/>
<dbReference type="InterPro" id="IPR027802">
    <property type="entry name" value="Multi-ubiquitin_dom"/>
</dbReference>
<dbReference type="Gene3D" id="3.40.50.720">
    <property type="entry name" value="NAD(P)-binding Rossmann-like Domain"/>
    <property type="match status" value="1"/>
</dbReference>
<dbReference type="InterPro" id="IPR035985">
    <property type="entry name" value="Ubiquitin-activating_enz"/>
</dbReference>
<dbReference type="NCBIfam" id="NF004805">
    <property type="entry name" value="PRK06153.1-4"/>
    <property type="match status" value="1"/>
</dbReference>
<dbReference type="Pfam" id="PF14452">
    <property type="entry name" value="Multi_ubiq"/>
    <property type="match status" value="3"/>
</dbReference>